<gene>
    <name evidence="2" type="ORF">G9Q97_22370</name>
</gene>
<dbReference type="EMBL" id="JAANYN010000014">
    <property type="protein sequence ID" value="NHE59564.1"/>
    <property type="molecule type" value="Genomic_DNA"/>
</dbReference>
<keyword evidence="3" id="KW-1185">Reference proteome</keyword>
<keyword evidence="1" id="KW-0472">Membrane</keyword>
<evidence type="ECO:0000313" key="2">
    <source>
        <dbReference type="EMBL" id="NHE59564.1"/>
    </source>
</evidence>
<evidence type="ECO:0000256" key="1">
    <source>
        <dbReference type="SAM" id="Phobius"/>
    </source>
</evidence>
<proteinExistence type="predicted"/>
<sequence length="40" mass="4696">MWQEIIVGILFTGVIFFWIYRTWIKKRVKGQNGCGCDKCG</sequence>
<accession>A0ABX0HCE9</accession>
<dbReference type="Pfam" id="PF12669">
    <property type="entry name" value="FeoB_associated"/>
    <property type="match status" value="1"/>
</dbReference>
<organism evidence="2 3">
    <name type="scientific">Cyclobacterium plantarum</name>
    <dbReference type="NCBI Taxonomy" id="2716263"/>
    <lineage>
        <taxon>Bacteria</taxon>
        <taxon>Pseudomonadati</taxon>
        <taxon>Bacteroidota</taxon>
        <taxon>Cytophagia</taxon>
        <taxon>Cytophagales</taxon>
        <taxon>Cyclobacteriaceae</taxon>
        <taxon>Cyclobacterium</taxon>
    </lineage>
</organism>
<name>A0ABX0HCE9_9BACT</name>
<keyword evidence="1" id="KW-1133">Transmembrane helix</keyword>
<comment type="caution">
    <text evidence="2">The sequence shown here is derived from an EMBL/GenBank/DDBJ whole genome shotgun (WGS) entry which is preliminary data.</text>
</comment>
<protein>
    <submittedName>
        <fullName evidence="2">FeoB-associated Cys-rich membrane protein</fullName>
    </submittedName>
</protein>
<feature type="transmembrane region" description="Helical" evidence="1">
    <location>
        <begin position="6"/>
        <end position="23"/>
    </location>
</feature>
<dbReference type="Proteomes" id="UP000649799">
    <property type="component" value="Unassembled WGS sequence"/>
</dbReference>
<reference evidence="2 3" key="1">
    <citation type="submission" date="2020-03" db="EMBL/GenBank/DDBJ databases">
        <title>Cyclobacterium plantarum sp. nov., a marine bacterium isolated from a coastal-marine wetland.</title>
        <authorList>
            <person name="Sanchez-Porro C."/>
            <person name="Ventosa A."/>
            <person name="Amoozegar M."/>
        </authorList>
    </citation>
    <scope>NUCLEOTIDE SEQUENCE [LARGE SCALE GENOMIC DNA]</scope>
    <source>
        <strain evidence="2 3">GBPx2</strain>
    </source>
</reference>
<evidence type="ECO:0000313" key="3">
    <source>
        <dbReference type="Proteomes" id="UP000649799"/>
    </source>
</evidence>
<keyword evidence="1" id="KW-0812">Transmembrane</keyword>